<feature type="non-terminal residue" evidence="1">
    <location>
        <position position="1"/>
    </location>
</feature>
<proteinExistence type="predicted"/>
<name>A0ACA9P7V0_9GLOM</name>
<evidence type="ECO:0000313" key="2">
    <source>
        <dbReference type="Proteomes" id="UP000789920"/>
    </source>
</evidence>
<dbReference type="Proteomes" id="UP000789920">
    <property type="component" value="Unassembled WGS sequence"/>
</dbReference>
<dbReference type="EMBL" id="CAJVQC010018852">
    <property type="protein sequence ID" value="CAG8696544.1"/>
    <property type="molecule type" value="Genomic_DNA"/>
</dbReference>
<organism evidence="1 2">
    <name type="scientific">Racocetra persica</name>
    <dbReference type="NCBI Taxonomy" id="160502"/>
    <lineage>
        <taxon>Eukaryota</taxon>
        <taxon>Fungi</taxon>
        <taxon>Fungi incertae sedis</taxon>
        <taxon>Mucoromycota</taxon>
        <taxon>Glomeromycotina</taxon>
        <taxon>Glomeromycetes</taxon>
        <taxon>Diversisporales</taxon>
        <taxon>Gigasporaceae</taxon>
        <taxon>Racocetra</taxon>
    </lineage>
</organism>
<evidence type="ECO:0000313" key="1">
    <source>
        <dbReference type="EMBL" id="CAG8696544.1"/>
    </source>
</evidence>
<gene>
    <name evidence="1" type="ORF">RPERSI_LOCUS9810</name>
</gene>
<keyword evidence="2" id="KW-1185">Reference proteome</keyword>
<comment type="caution">
    <text evidence="1">The sequence shown here is derived from an EMBL/GenBank/DDBJ whole genome shotgun (WGS) entry which is preliminary data.</text>
</comment>
<feature type="non-terminal residue" evidence="1">
    <location>
        <position position="129"/>
    </location>
</feature>
<protein>
    <submittedName>
        <fullName evidence="1">15195_t:CDS:1</fullName>
    </submittedName>
</protein>
<accession>A0ACA9P7V0</accession>
<sequence>KGRKWVELTVREFKIWLAILIYAGIFKLPSIRDYWNRDNRFSEHKITTFMTSLCFEQLIWDLINAGMEENSLVKKPNIRNQVKELAKDLDTDLSKKQYVTSNFELSLLRLTPEGHLPEWRKERESCMWC</sequence>
<reference evidence="1" key="1">
    <citation type="submission" date="2021-06" db="EMBL/GenBank/DDBJ databases">
        <authorList>
            <person name="Kallberg Y."/>
            <person name="Tangrot J."/>
            <person name="Rosling A."/>
        </authorList>
    </citation>
    <scope>NUCLEOTIDE SEQUENCE</scope>
    <source>
        <strain evidence="1">MA461A</strain>
    </source>
</reference>